<dbReference type="EMBL" id="CAEZYR010000126">
    <property type="protein sequence ID" value="CAB4764241.1"/>
    <property type="molecule type" value="Genomic_DNA"/>
</dbReference>
<accession>A0A6J6UWD9</accession>
<feature type="region of interest" description="Disordered" evidence="1">
    <location>
        <begin position="33"/>
        <end position="58"/>
    </location>
</feature>
<feature type="compositionally biased region" description="Polar residues" evidence="1">
    <location>
        <begin position="33"/>
        <end position="47"/>
    </location>
</feature>
<proteinExistence type="predicted"/>
<organism evidence="2">
    <name type="scientific">freshwater metagenome</name>
    <dbReference type="NCBI Taxonomy" id="449393"/>
    <lineage>
        <taxon>unclassified sequences</taxon>
        <taxon>metagenomes</taxon>
        <taxon>ecological metagenomes</taxon>
    </lineage>
</organism>
<protein>
    <submittedName>
        <fullName evidence="2">Unannotated protein</fullName>
    </submittedName>
</protein>
<evidence type="ECO:0000256" key="1">
    <source>
        <dbReference type="SAM" id="MobiDB-lite"/>
    </source>
</evidence>
<reference evidence="2" key="1">
    <citation type="submission" date="2020-05" db="EMBL/GenBank/DDBJ databases">
        <authorList>
            <person name="Chiriac C."/>
            <person name="Salcher M."/>
            <person name="Ghai R."/>
            <person name="Kavagutti S V."/>
        </authorList>
    </citation>
    <scope>NUCLEOTIDE SEQUENCE</scope>
</reference>
<dbReference type="AlphaFoldDB" id="A0A6J6UWD9"/>
<sequence length="58" mass="6313">MVFAEDLRECVAVTPLRTGNDLGGYHAGSIGISQQRLNTLPPTSSVRSPEYAPKARQR</sequence>
<name>A0A6J6UWD9_9ZZZZ</name>
<gene>
    <name evidence="2" type="ORF">UFOPK2754_02628</name>
</gene>
<evidence type="ECO:0000313" key="2">
    <source>
        <dbReference type="EMBL" id="CAB4764241.1"/>
    </source>
</evidence>